<evidence type="ECO:0000256" key="8">
    <source>
        <dbReference type="ARBA" id="ARBA00022771"/>
    </source>
</evidence>
<keyword evidence="6 15" id="KW-0812">Transmembrane</keyword>
<evidence type="ECO:0000313" key="18">
    <source>
        <dbReference type="Proteomes" id="UP001293593"/>
    </source>
</evidence>
<evidence type="ECO:0000256" key="2">
    <source>
        <dbReference type="ARBA" id="ARBA00004167"/>
    </source>
</evidence>
<comment type="subcellular location">
    <subcellularLocation>
        <location evidence="2">Membrane</location>
        <topology evidence="2">Single-pass membrane protein</topology>
    </subcellularLocation>
</comment>
<evidence type="ECO:0000256" key="13">
    <source>
        <dbReference type="ARBA" id="ARBA00024209"/>
    </source>
</evidence>
<dbReference type="SUPFAM" id="SSF57850">
    <property type="entry name" value="RING/U-box"/>
    <property type="match status" value="1"/>
</dbReference>
<evidence type="ECO:0000256" key="4">
    <source>
        <dbReference type="ARBA" id="ARBA00012483"/>
    </source>
</evidence>
<dbReference type="AlphaFoldDB" id="A0AAE1N547"/>
<dbReference type="Pfam" id="PF13639">
    <property type="entry name" value="zf-RING_2"/>
    <property type="match status" value="1"/>
</dbReference>
<dbReference type="GO" id="GO:0061630">
    <property type="term" value="F:ubiquitin protein ligase activity"/>
    <property type="evidence" value="ECO:0007669"/>
    <property type="project" value="UniProtKB-EC"/>
</dbReference>
<comment type="pathway">
    <text evidence="3">Protein modification; protein ubiquitination.</text>
</comment>
<sequence length="188" mass="20731">MSHIFKKQASSSSKFRALRNQNMSLLYYGLAVVGTAAIILAVYNLIIFKRCGGRRSQSSPSSSSSSSSQFSNRATETAMAATRSCDIRLNRNSTLSSYKYKKESEQDCDCDSVCPVCLSGFEEGEEVTKLPRCKHRFHALCIDMWLYSHFDCPICRTPVLQFCQLFPPPASSGEEGLLRSAINGAVAA</sequence>
<protein>
    <recommendedName>
        <fullName evidence="4">RING-type E3 ubiquitin transferase</fullName>
        <ecNumber evidence="4">2.3.2.27</ecNumber>
    </recommendedName>
</protein>
<keyword evidence="7" id="KW-0479">Metal-binding</keyword>
<evidence type="ECO:0000256" key="7">
    <source>
        <dbReference type="ARBA" id="ARBA00022723"/>
    </source>
</evidence>
<dbReference type="GO" id="GO:0016020">
    <property type="term" value="C:membrane"/>
    <property type="evidence" value="ECO:0007669"/>
    <property type="project" value="UniProtKB-SubCell"/>
</dbReference>
<keyword evidence="18" id="KW-1185">Reference proteome</keyword>
<feature type="transmembrane region" description="Helical" evidence="15">
    <location>
        <begin position="25"/>
        <end position="48"/>
    </location>
</feature>
<keyword evidence="9" id="KW-0833">Ubl conjugation pathway</keyword>
<dbReference type="GO" id="GO:0008270">
    <property type="term" value="F:zinc ion binding"/>
    <property type="evidence" value="ECO:0007669"/>
    <property type="project" value="UniProtKB-KW"/>
</dbReference>
<dbReference type="PANTHER" id="PTHR46913">
    <property type="entry name" value="RING-H2 FINGER PROTEIN ATL16"/>
    <property type="match status" value="1"/>
</dbReference>
<name>A0AAE1N547_9FABA</name>
<evidence type="ECO:0000256" key="11">
    <source>
        <dbReference type="ARBA" id="ARBA00022989"/>
    </source>
</evidence>
<keyword evidence="12 15" id="KW-0472">Membrane</keyword>
<feature type="domain" description="RING-type" evidence="16">
    <location>
        <begin position="114"/>
        <end position="156"/>
    </location>
</feature>
<keyword evidence="10" id="KW-0862">Zinc</keyword>
<proteinExistence type="inferred from homology"/>
<evidence type="ECO:0000259" key="16">
    <source>
        <dbReference type="PROSITE" id="PS50089"/>
    </source>
</evidence>
<dbReference type="EC" id="2.3.2.27" evidence="4"/>
<evidence type="ECO:0000256" key="5">
    <source>
        <dbReference type="ARBA" id="ARBA00022679"/>
    </source>
</evidence>
<dbReference type="InterPro" id="IPR013083">
    <property type="entry name" value="Znf_RING/FYVE/PHD"/>
</dbReference>
<evidence type="ECO:0000256" key="6">
    <source>
        <dbReference type="ARBA" id="ARBA00022692"/>
    </source>
</evidence>
<organism evidence="17 18">
    <name type="scientific">Acacia crassicarpa</name>
    <name type="common">northern wattle</name>
    <dbReference type="NCBI Taxonomy" id="499986"/>
    <lineage>
        <taxon>Eukaryota</taxon>
        <taxon>Viridiplantae</taxon>
        <taxon>Streptophyta</taxon>
        <taxon>Embryophyta</taxon>
        <taxon>Tracheophyta</taxon>
        <taxon>Spermatophyta</taxon>
        <taxon>Magnoliopsida</taxon>
        <taxon>eudicotyledons</taxon>
        <taxon>Gunneridae</taxon>
        <taxon>Pentapetalae</taxon>
        <taxon>rosids</taxon>
        <taxon>fabids</taxon>
        <taxon>Fabales</taxon>
        <taxon>Fabaceae</taxon>
        <taxon>Caesalpinioideae</taxon>
        <taxon>mimosoid clade</taxon>
        <taxon>Acacieae</taxon>
        <taxon>Acacia</taxon>
    </lineage>
</organism>
<accession>A0AAE1N547</accession>
<evidence type="ECO:0000313" key="17">
    <source>
        <dbReference type="EMBL" id="KAK4283453.1"/>
    </source>
</evidence>
<evidence type="ECO:0000256" key="1">
    <source>
        <dbReference type="ARBA" id="ARBA00000900"/>
    </source>
</evidence>
<evidence type="ECO:0000256" key="15">
    <source>
        <dbReference type="SAM" id="Phobius"/>
    </source>
</evidence>
<dbReference type="PANTHER" id="PTHR46913:SF1">
    <property type="entry name" value="RING-H2 FINGER PROTEIN ATL16"/>
    <property type="match status" value="1"/>
</dbReference>
<dbReference type="Proteomes" id="UP001293593">
    <property type="component" value="Unassembled WGS sequence"/>
</dbReference>
<dbReference type="InterPro" id="IPR044600">
    <property type="entry name" value="ATL1/ATL16-like"/>
</dbReference>
<dbReference type="InterPro" id="IPR001841">
    <property type="entry name" value="Znf_RING"/>
</dbReference>
<reference evidence="17" key="1">
    <citation type="submission" date="2023-10" db="EMBL/GenBank/DDBJ databases">
        <title>Chromosome-level genome of the transformable northern wattle, Acacia crassicarpa.</title>
        <authorList>
            <person name="Massaro I."/>
            <person name="Sinha N.R."/>
            <person name="Poethig S."/>
            <person name="Leichty A.R."/>
        </authorList>
    </citation>
    <scope>NUCLEOTIDE SEQUENCE</scope>
    <source>
        <strain evidence="17">Acra3RX</strain>
        <tissue evidence="17">Leaf</tissue>
    </source>
</reference>
<comment type="caution">
    <text evidence="17">The sequence shown here is derived from an EMBL/GenBank/DDBJ whole genome shotgun (WGS) entry which is preliminary data.</text>
</comment>
<evidence type="ECO:0000256" key="14">
    <source>
        <dbReference type="PROSITE-ProRule" id="PRU00175"/>
    </source>
</evidence>
<evidence type="ECO:0000256" key="12">
    <source>
        <dbReference type="ARBA" id="ARBA00023136"/>
    </source>
</evidence>
<evidence type="ECO:0000256" key="10">
    <source>
        <dbReference type="ARBA" id="ARBA00022833"/>
    </source>
</evidence>
<keyword evidence="11 15" id="KW-1133">Transmembrane helix</keyword>
<keyword evidence="5" id="KW-0808">Transferase</keyword>
<evidence type="ECO:0000256" key="3">
    <source>
        <dbReference type="ARBA" id="ARBA00004906"/>
    </source>
</evidence>
<comment type="catalytic activity">
    <reaction evidence="1">
        <text>S-ubiquitinyl-[E2 ubiquitin-conjugating enzyme]-L-cysteine + [acceptor protein]-L-lysine = [E2 ubiquitin-conjugating enzyme]-L-cysteine + N(6)-ubiquitinyl-[acceptor protein]-L-lysine.</text>
        <dbReference type="EC" id="2.3.2.27"/>
    </reaction>
</comment>
<evidence type="ECO:0000256" key="9">
    <source>
        <dbReference type="ARBA" id="ARBA00022786"/>
    </source>
</evidence>
<gene>
    <name evidence="17" type="ORF">QN277_000402</name>
</gene>
<comment type="similarity">
    <text evidence="13">Belongs to the RING-type zinc finger family. ATL subfamily.</text>
</comment>
<dbReference type="PROSITE" id="PS50089">
    <property type="entry name" value="ZF_RING_2"/>
    <property type="match status" value="1"/>
</dbReference>
<dbReference type="Gene3D" id="3.30.40.10">
    <property type="entry name" value="Zinc/RING finger domain, C3HC4 (zinc finger)"/>
    <property type="match status" value="1"/>
</dbReference>
<dbReference type="SMART" id="SM00184">
    <property type="entry name" value="RING"/>
    <property type="match status" value="1"/>
</dbReference>
<dbReference type="GO" id="GO:0016567">
    <property type="term" value="P:protein ubiquitination"/>
    <property type="evidence" value="ECO:0007669"/>
    <property type="project" value="InterPro"/>
</dbReference>
<dbReference type="EMBL" id="JAWXYG010000001">
    <property type="protein sequence ID" value="KAK4283453.1"/>
    <property type="molecule type" value="Genomic_DNA"/>
</dbReference>
<keyword evidence="8 14" id="KW-0863">Zinc-finger</keyword>